<dbReference type="Proteomes" id="UP000197666">
    <property type="component" value="Unassembled WGS sequence"/>
</dbReference>
<dbReference type="KEGG" id="ang:An07g06170"/>
<feature type="compositionally biased region" description="Polar residues" evidence="1">
    <location>
        <begin position="16"/>
        <end position="36"/>
    </location>
</feature>
<dbReference type="VEuPathDB" id="FungiDB:ATCC64974_47580"/>
<dbReference type="VEuPathDB" id="FungiDB:An07g06170"/>
<gene>
    <name evidence="4" type="ORF">An07g06170</name>
    <name evidence="2" type="ORF">CAN33_0017070</name>
</gene>
<evidence type="ECO:0000313" key="3">
    <source>
        <dbReference type="Proteomes" id="UP000197666"/>
    </source>
</evidence>
<feature type="region of interest" description="Disordered" evidence="1">
    <location>
        <begin position="1"/>
        <end position="183"/>
    </location>
</feature>
<reference evidence="3" key="1">
    <citation type="submission" date="2018-10" db="EMBL/GenBank/DDBJ databases">
        <title>FDA dAtabase for Regulatory Grade micrObial Sequences (FDA-ARGOS): Supporting development and validation of Infectious Disease Dx tests.</title>
        <authorList>
            <person name="Kerrigan L."/>
            <person name="Tallon L."/>
            <person name="Sadzewicz L."/>
            <person name="Sengamalay N."/>
            <person name="Ott S."/>
            <person name="Godinez A."/>
            <person name="Nagaraj S."/>
            <person name="Vavikolanu K."/>
            <person name="Nadendla S."/>
            <person name="George J."/>
            <person name="Sichtig H."/>
        </authorList>
    </citation>
    <scope>NUCLEOTIDE SEQUENCE [LARGE SCALE GENOMIC DNA]</scope>
    <source>
        <strain evidence="3">FDAARGOS_311</strain>
    </source>
</reference>
<accession>A0A254UBD2</accession>
<reference evidence="2" key="2">
    <citation type="submission" date="2019-02" db="EMBL/GenBank/DDBJ databases">
        <title>FDA dAtabase for Regulatory Grade micrObial Sequences (FDA-ARGOS): Supporting development and validation of Infectious Disease Dx tests.</title>
        <authorList>
            <person name="Kerrigan L."/>
            <person name="Tallon L.J."/>
            <person name="Sadzewicz L."/>
            <person name="Sengamalay N."/>
            <person name="Ott S."/>
            <person name="Godinez A."/>
            <person name="Nagaraj S."/>
            <person name="Vavikolanu K."/>
            <person name="Vyas G."/>
            <person name="Nadendla S."/>
            <person name="Aluvathingal J."/>
            <person name="Sichtig H."/>
        </authorList>
    </citation>
    <scope>NUCLEOTIDE SEQUENCE</scope>
    <source>
        <strain evidence="2">FDAARGOS_311</strain>
    </source>
</reference>
<dbReference type="AlphaFoldDB" id="A0A254UBD2"/>
<reference evidence="4" key="4">
    <citation type="submission" date="2025-04" db="UniProtKB">
        <authorList>
            <consortium name="RefSeq"/>
        </authorList>
    </citation>
    <scope>IDENTIFICATION</scope>
</reference>
<dbReference type="RefSeq" id="XP_001391695.1">
    <property type="nucleotide sequence ID" value="XM_001391658.1"/>
</dbReference>
<feature type="compositionally biased region" description="Gly residues" evidence="1">
    <location>
        <begin position="72"/>
        <end position="82"/>
    </location>
</feature>
<organism evidence="2 3">
    <name type="scientific">Aspergillus niger</name>
    <dbReference type="NCBI Taxonomy" id="5061"/>
    <lineage>
        <taxon>Eukaryota</taxon>
        <taxon>Fungi</taxon>
        <taxon>Dikarya</taxon>
        <taxon>Ascomycota</taxon>
        <taxon>Pezizomycotina</taxon>
        <taxon>Eurotiomycetes</taxon>
        <taxon>Eurotiomycetidae</taxon>
        <taxon>Eurotiales</taxon>
        <taxon>Aspergillaceae</taxon>
        <taxon>Aspergillus</taxon>
        <taxon>Aspergillus subgen. Circumdati</taxon>
    </lineage>
</organism>
<dbReference type="GO" id="GO:0016853">
    <property type="term" value="F:isomerase activity"/>
    <property type="evidence" value="ECO:0007669"/>
    <property type="project" value="UniProtKB-KW"/>
</dbReference>
<dbReference type="GeneID" id="4981884"/>
<feature type="compositionally biased region" description="Low complexity" evidence="1">
    <location>
        <begin position="47"/>
        <end position="59"/>
    </location>
</feature>
<sequence length="183" mass="19320">MSNLMHKVKDALTGHHGNSNSRKGQGNKPSTDNYNSGGAERYGPGDGSYSSQPSSDNYSAGDYERRTDTYGSGTGGEYGGSYGSQTSSYDYGNTGGYGSGSADYRHETERYGGSGTGYESRAMDSGAMQDFGGGAGDSSYNTYGQDTGSHEYSPTNRLDSGKMGYHSMGPDNVRSGGPQRNQW</sequence>
<dbReference type="EMBL" id="NKJJ02000007">
    <property type="protein sequence ID" value="TPR08084.1"/>
    <property type="molecule type" value="Genomic_DNA"/>
</dbReference>
<feature type="compositionally biased region" description="Polar residues" evidence="1">
    <location>
        <begin position="138"/>
        <end position="158"/>
    </location>
</feature>
<evidence type="ECO:0000313" key="4">
    <source>
        <dbReference type="RefSeq" id="XP_001391695.1"/>
    </source>
</evidence>
<evidence type="ECO:0000313" key="2">
    <source>
        <dbReference type="EMBL" id="TPR08084.1"/>
    </source>
</evidence>
<reference evidence="4" key="3">
    <citation type="submission" date="2025-02" db="EMBL/GenBank/DDBJ databases">
        <authorList>
            <consortium name="NCBI Genome Project"/>
        </authorList>
    </citation>
    <scope>NUCLEOTIDE SEQUENCE</scope>
</reference>
<protein>
    <submittedName>
        <fullName evidence="2">Maleylacetoacetate isomerase</fullName>
    </submittedName>
</protein>
<feature type="compositionally biased region" description="Low complexity" evidence="1">
    <location>
        <begin position="83"/>
        <end position="92"/>
    </location>
</feature>
<evidence type="ECO:0000256" key="1">
    <source>
        <dbReference type="SAM" id="MobiDB-lite"/>
    </source>
</evidence>
<dbReference type="VEuPathDB" id="FungiDB:ASPNIDRAFT2_1212319"/>
<proteinExistence type="predicted"/>
<name>A0A254UBD2_ASPNG</name>
<dbReference type="VEuPathDB" id="FungiDB:M747DRAFT_293037"/>
<keyword evidence="2" id="KW-0413">Isomerase</keyword>